<dbReference type="AlphaFoldDB" id="A0A2G1W4H5"/>
<dbReference type="RefSeq" id="WP_099262292.1">
    <property type="nucleotide sequence ID" value="NZ_NIZW01000015.1"/>
</dbReference>
<organism evidence="1 2">
    <name type="scientific">Rhodopirellula bahusiensis</name>
    <dbReference type="NCBI Taxonomy" id="2014065"/>
    <lineage>
        <taxon>Bacteria</taxon>
        <taxon>Pseudomonadati</taxon>
        <taxon>Planctomycetota</taxon>
        <taxon>Planctomycetia</taxon>
        <taxon>Pirellulales</taxon>
        <taxon>Pirellulaceae</taxon>
        <taxon>Rhodopirellula</taxon>
    </lineage>
</organism>
<dbReference type="GeneID" id="90610179"/>
<keyword evidence="2" id="KW-1185">Reference proteome</keyword>
<sequence length="420" mass="45526">MKTFLACLIVAGIGATIAYNINESNYGRYEPHFGPIDFEGETTAANAMAALKKEWSEDIPKVELPDGNEHDFGIMQPEEEGEHVFAVKNVGDAPLTLKIGASTCKCTVGTLENESLAPGEETEVKMTWTVKTNDSTFGQSAELRTNDPTQVAIRFEITGKVVRQVQLVPETLTFKEVASGEPIELELKVYSYMGDEIELGQPKFTSDEMNELAEFEVTPMEIEEEDTEHAEATQAFVVKATVAPGLEQGPVSQNLVMPFSKVGEETVDASADANPDEEGEGGKTIVAAVTGRIVGVLSMLESNKLKGVTGGGYIYDFGKITETGPQTAKAFVVLKGPERDKTNLSVGKVTPEGVVEAKLNDPIQNGSMSLYSLEFTLTPGDEKIDRLGMNREDYGLVTILSDNPNVPSMKLRLKFSLPAR</sequence>
<evidence type="ECO:0000313" key="2">
    <source>
        <dbReference type="Proteomes" id="UP000225740"/>
    </source>
</evidence>
<dbReference type="InterPro" id="IPR013783">
    <property type="entry name" value="Ig-like_fold"/>
</dbReference>
<dbReference type="EMBL" id="NIZW01000015">
    <property type="protein sequence ID" value="PHQ33730.1"/>
    <property type="molecule type" value="Genomic_DNA"/>
</dbReference>
<proteinExistence type="predicted"/>
<dbReference type="Gene3D" id="2.60.40.10">
    <property type="entry name" value="Immunoglobulins"/>
    <property type="match status" value="1"/>
</dbReference>
<dbReference type="PANTHER" id="PTHR37833:SF1">
    <property type="entry name" value="SIGNAL PEPTIDE PROTEIN"/>
    <property type="match status" value="1"/>
</dbReference>
<comment type="caution">
    <text evidence="1">The sequence shown here is derived from an EMBL/GenBank/DDBJ whole genome shotgun (WGS) entry which is preliminary data.</text>
</comment>
<dbReference type="Proteomes" id="UP000225740">
    <property type="component" value="Unassembled WGS sequence"/>
</dbReference>
<evidence type="ECO:0000313" key="1">
    <source>
        <dbReference type="EMBL" id="PHQ33730.1"/>
    </source>
</evidence>
<dbReference type="InterPro" id="IPR011467">
    <property type="entry name" value="DUF1573"/>
</dbReference>
<protein>
    <recommendedName>
        <fullName evidence="3">DUF1573 domain-containing protein</fullName>
    </recommendedName>
</protein>
<dbReference type="Pfam" id="PF07610">
    <property type="entry name" value="DUF1573"/>
    <property type="match status" value="1"/>
</dbReference>
<dbReference type="PANTHER" id="PTHR37833">
    <property type="entry name" value="LIPOPROTEIN-RELATED"/>
    <property type="match status" value="1"/>
</dbReference>
<gene>
    <name evidence="1" type="ORF">CEE69_19410</name>
</gene>
<dbReference type="OrthoDB" id="215317at2"/>
<name>A0A2G1W4H5_9BACT</name>
<evidence type="ECO:0008006" key="3">
    <source>
        <dbReference type="Google" id="ProtNLM"/>
    </source>
</evidence>
<accession>A0A2G1W4H5</accession>
<reference evidence="1 2" key="1">
    <citation type="submission" date="2017-06" db="EMBL/GenBank/DDBJ databases">
        <title>Description of Rhodopirellula bahusiensis sp. nov.</title>
        <authorList>
            <person name="Kizina J."/>
            <person name="Harder J."/>
        </authorList>
    </citation>
    <scope>NUCLEOTIDE SEQUENCE [LARGE SCALE GENOMIC DNA]</scope>
    <source>
        <strain evidence="1 2">SWK21</strain>
    </source>
</reference>